<dbReference type="AlphaFoldDB" id="A0A9D1G0L7"/>
<organism evidence="2 3">
    <name type="scientific">Candidatus Alectryocaccomicrobium excrementavium</name>
    <dbReference type="NCBI Taxonomy" id="2840668"/>
    <lineage>
        <taxon>Bacteria</taxon>
        <taxon>Bacillati</taxon>
        <taxon>Bacillota</taxon>
        <taxon>Clostridia</taxon>
        <taxon>Candidatus Alectryocaccomicrobium</taxon>
    </lineage>
</organism>
<dbReference type="InterPro" id="IPR050312">
    <property type="entry name" value="IolE/XylAMocC-like"/>
</dbReference>
<sequence>MLKSLNAWTVDASTGFAEMFRQVRAAGFDGIELNVDAPGHSAHSLTMRTSDAELQKIRAACEDTGLKIVSISSSLYAGKMGSPLAEEREFAKALVRKQLECAAALGADGILCVPGGQCPRIPYAQDWAQSLETLLSLRQEILHSGLFVDLENVWNGFFTSPCAMARFIDEAACPLVGAYFDVGNVVAFSWPEAWIDALGARIHHVHVKDFRRNGALNCGGSFTGLCEGDVNWPAVLAALRRAGFQGYLTGEVFKPESEREYFPYYQSVSRAMDKILAEEQEERA</sequence>
<dbReference type="GO" id="GO:0016853">
    <property type="term" value="F:isomerase activity"/>
    <property type="evidence" value="ECO:0007669"/>
    <property type="project" value="UniProtKB-KW"/>
</dbReference>
<keyword evidence="2" id="KW-0413">Isomerase</keyword>
<reference evidence="2" key="1">
    <citation type="submission" date="2020-10" db="EMBL/GenBank/DDBJ databases">
        <authorList>
            <person name="Gilroy R."/>
        </authorList>
    </citation>
    <scope>NUCLEOTIDE SEQUENCE</scope>
    <source>
        <strain evidence="2">13766</strain>
    </source>
</reference>
<dbReference type="InterPro" id="IPR036237">
    <property type="entry name" value="Xyl_isomerase-like_sf"/>
</dbReference>
<evidence type="ECO:0000313" key="3">
    <source>
        <dbReference type="Proteomes" id="UP000824140"/>
    </source>
</evidence>
<dbReference type="Pfam" id="PF01261">
    <property type="entry name" value="AP_endonuc_2"/>
    <property type="match status" value="1"/>
</dbReference>
<dbReference type="Proteomes" id="UP000824140">
    <property type="component" value="Unassembled WGS sequence"/>
</dbReference>
<dbReference type="Gene3D" id="3.20.20.150">
    <property type="entry name" value="Divalent-metal-dependent TIM barrel enzymes"/>
    <property type="match status" value="1"/>
</dbReference>
<proteinExistence type="predicted"/>
<dbReference type="InterPro" id="IPR013022">
    <property type="entry name" value="Xyl_isomerase-like_TIM-brl"/>
</dbReference>
<name>A0A9D1G0L7_9FIRM</name>
<accession>A0A9D1G0L7</accession>
<evidence type="ECO:0000259" key="1">
    <source>
        <dbReference type="Pfam" id="PF01261"/>
    </source>
</evidence>
<gene>
    <name evidence="2" type="ORF">IAA84_08010</name>
</gene>
<dbReference type="PANTHER" id="PTHR12110:SF41">
    <property type="entry name" value="INOSOSE DEHYDRATASE"/>
    <property type="match status" value="1"/>
</dbReference>
<evidence type="ECO:0000313" key="2">
    <source>
        <dbReference type="EMBL" id="HIS92941.1"/>
    </source>
</evidence>
<feature type="domain" description="Xylose isomerase-like TIM barrel" evidence="1">
    <location>
        <begin position="20"/>
        <end position="256"/>
    </location>
</feature>
<dbReference type="EMBL" id="DVJN01000161">
    <property type="protein sequence ID" value="HIS92941.1"/>
    <property type="molecule type" value="Genomic_DNA"/>
</dbReference>
<comment type="caution">
    <text evidence="2">The sequence shown here is derived from an EMBL/GenBank/DDBJ whole genome shotgun (WGS) entry which is preliminary data.</text>
</comment>
<reference evidence="2" key="2">
    <citation type="journal article" date="2021" name="PeerJ">
        <title>Extensive microbial diversity within the chicken gut microbiome revealed by metagenomics and culture.</title>
        <authorList>
            <person name="Gilroy R."/>
            <person name="Ravi A."/>
            <person name="Getino M."/>
            <person name="Pursley I."/>
            <person name="Horton D.L."/>
            <person name="Alikhan N.F."/>
            <person name="Baker D."/>
            <person name="Gharbi K."/>
            <person name="Hall N."/>
            <person name="Watson M."/>
            <person name="Adriaenssens E.M."/>
            <person name="Foster-Nyarko E."/>
            <person name="Jarju S."/>
            <person name="Secka A."/>
            <person name="Antonio M."/>
            <person name="Oren A."/>
            <person name="Chaudhuri R.R."/>
            <person name="La Ragione R."/>
            <person name="Hildebrand F."/>
            <person name="Pallen M.J."/>
        </authorList>
    </citation>
    <scope>NUCLEOTIDE SEQUENCE</scope>
    <source>
        <strain evidence="2">13766</strain>
    </source>
</reference>
<protein>
    <submittedName>
        <fullName evidence="2">Sugar phosphate isomerase/epimerase</fullName>
    </submittedName>
</protein>
<dbReference type="PANTHER" id="PTHR12110">
    <property type="entry name" value="HYDROXYPYRUVATE ISOMERASE"/>
    <property type="match status" value="1"/>
</dbReference>
<dbReference type="SUPFAM" id="SSF51658">
    <property type="entry name" value="Xylose isomerase-like"/>
    <property type="match status" value="1"/>
</dbReference>